<keyword evidence="2" id="KW-1185">Reference proteome</keyword>
<evidence type="ECO:0000313" key="2">
    <source>
        <dbReference type="Proteomes" id="UP000253551"/>
    </source>
</evidence>
<dbReference type="InterPro" id="IPR014710">
    <property type="entry name" value="RmlC-like_jellyroll"/>
</dbReference>
<comment type="caution">
    <text evidence="1">The sequence shown here is derived from an EMBL/GenBank/DDBJ whole genome shotgun (WGS) entry which is preliminary data.</text>
</comment>
<dbReference type="AlphaFoldDB" id="A0A367KL61"/>
<accession>A0A367KL61</accession>
<reference evidence="1 2" key="1">
    <citation type="journal article" date="2018" name="G3 (Bethesda)">
        <title>Phylogenetic and Phylogenomic Definition of Rhizopus Species.</title>
        <authorList>
            <person name="Gryganskyi A.P."/>
            <person name="Golan J."/>
            <person name="Dolatabadi S."/>
            <person name="Mondo S."/>
            <person name="Robb S."/>
            <person name="Idnurm A."/>
            <person name="Muszewska A."/>
            <person name="Steczkiewicz K."/>
            <person name="Masonjones S."/>
            <person name="Liao H.L."/>
            <person name="Gajdeczka M.T."/>
            <person name="Anike F."/>
            <person name="Vuek A."/>
            <person name="Anishchenko I.M."/>
            <person name="Voigt K."/>
            <person name="de Hoog G.S."/>
            <person name="Smith M.E."/>
            <person name="Heitman J."/>
            <person name="Vilgalys R."/>
            <person name="Stajich J.E."/>
        </authorList>
    </citation>
    <scope>NUCLEOTIDE SEQUENCE [LARGE SCALE GENOMIC DNA]</scope>
    <source>
        <strain evidence="1 2">LSU 92-RS-03</strain>
    </source>
</reference>
<dbReference type="Proteomes" id="UP000253551">
    <property type="component" value="Unassembled WGS sequence"/>
</dbReference>
<dbReference type="OrthoDB" id="2225991at2759"/>
<dbReference type="Gene3D" id="2.60.120.10">
    <property type="entry name" value="Jelly Rolls"/>
    <property type="match status" value="1"/>
</dbReference>
<dbReference type="SUPFAM" id="SSF51182">
    <property type="entry name" value="RmlC-like cupins"/>
    <property type="match status" value="1"/>
</dbReference>
<sequence>MLSSTNNSYIPIPQIPATLGGQWRNTIRIPHFQTVMKFKAGTSLPPHHFPTSARITVLKGLIQIDDLQSSQAYVLQASESCMIPSLLVHEMQFLEDVEFKLELNKINDLVIYWDFEER</sequence>
<gene>
    <name evidence="1" type="ORF">CU098_012587</name>
</gene>
<organism evidence="1 2">
    <name type="scientific">Rhizopus stolonifer</name>
    <name type="common">Rhizopus nigricans</name>
    <dbReference type="NCBI Taxonomy" id="4846"/>
    <lineage>
        <taxon>Eukaryota</taxon>
        <taxon>Fungi</taxon>
        <taxon>Fungi incertae sedis</taxon>
        <taxon>Mucoromycota</taxon>
        <taxon>Mucoromycotina</taxon>
        <taxon>Mucoromycetes</taxon>
        <taxon>Mucorales</taxon>
        <taxon>Mucorineae</taxon>
        <taxon>Rhizopodaceae</taxon>
        <taxon>Rhizopus</taxon>
    </lineage>
</organism>
<evidence type="ECO:0008006" key="3">
    <source>
        <dbReference type="Google" id="ProtNLM"/>
    </source>
</evidence>
<dbReference type="EMBL" id="PJQM01001218">
    <property type="protein sequence ID" value="RCI02898.1"/>
    <property type="molecule type" value="Genomic_DNA"/>
</dbReference>
<proteinExistence type="predicted"/>
<protein>
    <recommendedName>
        <fullName evidence="3">Cupin 2 conserved barrel domain-containing protein</fullName>
    </recommendedName>
</protein>
<dbReference type="InterPro" id="IPR011051">
    <property type="entry name" value="RmlC_Cupin_sf"/>
</dbReference>
<name>A0A367KL61_RHIST</name>
<evidence type="ECO:0000313" key="1">
    <source>
        <dbReference type="EMBL" id="RCI02898.1"/>
    </source>
</evidence>